<sequence length="134" mass="14699">MTSDFVARTIRTYSIVLLILFPFGLYYIGPWRAIAFLSGAVWGIVNLLFLGALIRATVRPDGVQLERAVVYGLIKVPVLYGAGFALLRVPQFEPAVLLAGFTGLFAVMVLKAVARVLLGLDDKKIENNRTQSTL</sequence>
<dbReference type="AlphaFoldDB" id="A0A1C9U4R3"/>
<organism evidence="2">
    <name type="scientific">uncultured bacterium pAW1</name>
    <dbReference type="NCBI Taxonomy" id="1781155"/>
    <lineage>
        <taxon>Bacteria</taxon>
        <taxon>environmental samples</taxon>
    </lineage>
</organism>
<keyword evidence="1" id="KW-0812">Transmembrane</keyword>
<evidence type="ECO:0008006" key="3">
    <source>
        <dbReference type="Google" id="ProtNLM"/>
    </source>
</evidence>
<reference evidence="2" key="1">
    <citation type="journal article" date="2016" name="Sci. Rep.">
        <title>Triclosan Resistome from Metagenome Reveals Diverse Enoyl Acyl Carrier Protein Reductases and Selective Enrichment of Triclosan Resistance Genes.</title>
        <authorList>
            <person name="Khan R."/>
            <person name="Kong H.G."/>
            <person name="Jung Y.H."/>
            <person name="Choi J."/>
            <person name="Baek K.Y."/>
            <person name="Hwang E.C."/>
            <person name="Lee S.W."/>
        </authorList>
    </citation>
    <scope>NUCLEOTIDE SEQUENCE</scope>
</reference>
<feature type="transmembrane region" description="Helical" evidence="1">
    <location>
        <begin position="95"/>
        <end position="118"/>
    </location>
</feature>
<dbReference type="EMBL" id="KT982360">
    <property type="protein sequence ID" value="AOR51133.1"/>
    <property type="molecule type" value="Genomic_DNA"/>
</dbReference>
<evidence type="ECO:0000256" key="1">
    <source>
        <dbReference type="SAM" id="Phobius"/>
    </source>
</evidence>
<feature type="transmembrane region" description="Helical" evidence="1">
    <location>
        <begin position="34"/>
        <end position="56"/>
    </location>
</feature>
<proteinExistence type="predicted"/>
<name>A0A1C9U4R3_9BACT</name>
<accession>A0A1C9U4R3</accession>
<keyword evidence="1" id="KW-0472">Membrane</keyword>
<feature type="transmembrane region" description="Helical" evidence="1">
    <location>
        <begin position="68"/>
        <end position="89"/>
    </location>
</feature>
<keyword evidence="1" id="KW-1133">Transmembrane helix</keyword>
<feature type="transmembrane region" description="Helical" evidence="1">
    <location>
        <begin position="12"/>
        <end position="28"/>
    </location>
</feature>
<protein>
    <recommendedName>
        <fullName evidence="3">ATP synthase subunit I</fullName>
    </recommendedName>
</protein>
<evidence type="ECO:0000313" key="2">
    <source>
        <dbReference type="EMBL" id="AOR51133.1"/>
    </source>
</evidence>